<dbReference type="Pfam" id="PF25183">
    <property type="entry name" value="OMP_b-brl_4"/>
    <property type="match status" value="1"/>
</dbReference>
<feature type="domain" description="TonB-dependent transporter Oar-like beta-barrel" evidence="6">
    <location>
        <begin position="261"/>
        <end position="1013"/>
    </location>
</feature>
<keyword evidence="7" id="KW-0675">Receptor</keyword>
<dbReference type="Gene3D" id="2.60.40.1120">
    <property type="entry name" value="Carboxypeptidase-like, regulatory domain"/>
    <property type="match status" value="1"/>
</dbReference>
<feature type="compositionally biased region" description="Gly residues" evidence="4">
    <location>
        <begin position="205"/>
        <end position="216"/>
    </location>
</feature>
<reference evidence="7 8" key="1">
    <citation type="submission" date="2018-08" db="EMBL/GenBank/DDBJ databases">
        <title>Acidipila sp. 4G-K13, an acidobacterium isolated from forest soil.</title>
        <authorList>
            <person name="Gao Z.-H."/>
            <person name="Qiu L.-H."/>
        </authorList>
    </citation>
    <scope>NUCLEOTIDE SEQUENCE [LARGE SCALE GENOMIC DNA]</scope>
    <source>
        <strain evidence="7 8">4G-K13</strain>
    </source>
</reference>
<dbReference type="OrthoDB" id="97893at2"/>
<dbReference type="InterPro" id="IPR036942">
    <property type="entry name" value="Beta-barrel_TonB_sf"/>
</dbReference>
<name>A0A372IN98_9BACT</name>
<keyword evidence="8" id="KW-1185">Reference proteome</keyword>
<dbReference type="Pfam" id="PF13620">
    <property type="entry name" value="CarboxypepD_reg"/>
    <property type="match status" value="1"/>
</dbReference>
<evidence type="ECO:0000259" key="6">
    <source>
        <dbReference type="Pfam" id="PF25183"/>
    </source>
</evidence>
<evidence type="ECO:0000256" key="3">
    <source>
        <dbReference type="ARBA" id="ARBA00023237"/>
    </source>
</evidence>
<evidence type="ECO:0000256" key="4">
    <source>
        <dbReference type="SAM" id="MobiDB-lite"/>
    </source>
</evidence>
<feature type="compositionally biased region" description="Polar residues" evidence="4">
    <location>
        <begin position="193"/>
        <end position="202"/>
    </location>
</feature>
<feature type="chain" id="PRO_5016770878" evidence="5">
    <location>
        <begin position="26"/>
        <end position="1038"/>
    </location>
</feature>
<keyword evidence="3" id="KW-0998">Cell outer membrane</keyword>
<dbReference type="AlphaFoldDB" id="A0A372IN98"/>
<evidence type="ECO:0000256" key="2">
    <source>
        <dbReference type="ARBA" id="ARBA00023136"/>
    </source>
</evidence>
<evidence type="ECO:0000313" key="8">
    <source>
        <dbReference type="Proteomes" id="UP000264702"/>
    </source>
</evidence>
<dbReference type="SUPFAM" id="SSF56935">
    <property type="entry name" value="Porins"/>
    <property type="match status" value="1"/>
</dbReference>
<proteinExistence type="predicted"/>
<evidence type="ECO:0000256" key="1">
    <source>
        <dbReference type="ARBA" id="ARBA00004442"/>
    </source>
</evidence>
<dbReference type="Gene3D" id="2.40.170.20">
    <property type="entry name" value="TonB-dependent receptor, beta-barrel domain"/>
    <property type="match status" value="1"/>
</dbReference>
<dbReference type="EMBL" id="QVQT01000004">
    <property type="protein sequence ID" value="RFU16364.1"/>
    <property type="molecule type" value="Genomic_DNA"/>
</dbReference>
<dbReference type="Proteomes" id="UP000264702">
    <property type="component" value="Unassembled WGS sequence"/>
</dbReference>
<dbReference type="RefSeq" id="WP_117300650.1">
    <property type="nucleotide sequence ID" value="NZ_QVQT02000004.1"/>
</dbReference>
<feature type="signal peptide" evidence="5">
    <location>
        <begin position="1"/>
        <end position="25"/>
    </location>
</feature>
<gene>
    <name evidence="7" type="ORF">D0Y96_13325</name>
</gene>
<sequence>MTMIRQLRALLVSLFALSLCSMGFAQSAQIRGQVSDSSGAVIPKAAVRVVDQRTGAERKVTTNGSGQYTVPGLDPSVYEVAVQVPGFSTAVSTPFTLNVAQNAVLDFKLQIGSSEQTVSVDGSGLQINTTDGSVSTVIRPEFVRNMPLNGRSFQDLISLTPGVVTGSPQSSPSLGQSGEFSVNGQRTESNFYSVDGLSQNTSPGTGAGGPALGQGGTLPSATALGTTQSILSIDSLQEFRVESSTYSAEYGHTPGGQFAFVSRSGTNKMHGSLFDYLRNNFFDARDWFTDHYGQPQTPLRQNAFGGTFGGPLSIPHVYLGRDRTFFFLSYEGLRLTQSIPSSLQYVPDTFMRQEAAPALQPILNAFPVQSTGGIDYGSAASPNLAQFFQSYSAPSSINSTTLRLDHQISPSFRLFGRAAYTPSSTRSRALSVVNNSSADQQTYALGADVQPRSNLNSQIRFGYGRSGAKIAKSLDDFGGAQPIDLRQAFGAIGPNPSAGMALIFPVAFTSVSASETANYANQYNVTDMTALSIARHLFKFGFDYRRNQSNFQYANPSVAANYFGVAPVLANSGPASIYRLFPATPVSNQFALFAQDEWRVVPRLSLSVGLRWEVNPAPHSSTQNPVYPLVGTLDNPSALTLGKAGGSLYNTTWGNFAPRLGGAWTARAAENNETVVRAGIGLFYDAAASTLGNVFATGPGTSALCSVSGGLPIPASAAQTCQPSLAPPYSNNYFVVPGFSQPFSIEWNAALQQALGSRQSVTISYVASNGRQLVKYAQLNAATVNKLFGTNYFITNGLTSSYNALQLQFQRQVSKGLQALASYTWSHSLDFGSTDGGLAYQRGNSDFDVRHNLQGGLSWELPNHGKSEFERAILSDWAVDGRVMTRTGFPVSLTGSSYLNPVNLQIVAPQLNLVPNVPIYLYSDSYPGGRAVNSAAFAQPTTGTSGNAPRNFVRGFGEKQVNLAVRRSFPLWDTATLQFRAEAFNVFNHPNFGYINPTLGNATFGQATSSLSSSLTTLSSLYQQGGARSMQFALKLQF</sequence>
<evidence type="ECO:0000313" key="7">
    <source>
        <dbReference type="EMBL" id="RFU16364.1"/>
    </source>
</evidence>
<feature type="region of interest" description="Disordered" evidence="4">
    <location>
        <begin position="193"/>
        <end position="220"/>
    </location>
</feature>
<dbReference type="InterPro" id="IPR008969">
    <property type="entry name" value="CarboxyPept-like_regulatory"/>
</dbReference>
<comment type="subcellular location">
    <subcellularLocation>
        <location evidence="1">Cell outer membrane</location>
    </subcellularLocation>
</comment>
<protein>
    <submittedName>
        <fullName evidence="7">TonB-dependent receptor</fullName>
    </submittedName>
</protein>
<organism evidence="7 8">
    <name type="scientific">Paracidobacterium acidisoli</name>
    <dbReference type="NCBI Taxonomy" id="2303751"/>
    <lineage>
        <taxon>Bacteria</taxon>
        <taxon>Pseudomonadati</taxon>
        <taxon>Acidobacteriota</taxon>
        <taxon>Terriglobia</taxon>
        <taxon>Terriglobales</taxon>
        <taxon>Acidobacteriaceae</taxon>
        <taxon>Paracidobacterium</taxon>
    </lineage>
</organism>
<dbReference type="SUPFAM" id="SSF49464">
    <property type="entry name" value="Carboxypeptidase regulatory domain-like"/>
    <property type="match status" value="1"/>
</dbReference>
<keyword evidence="2" id="KW-0472">Membrane</keyword>
<dbReference type="InterPro" id="IPR057601">
    <property type="entry name" value="Oar-like_b-barrel"/>
</dbReference>
<accession>A0A372IN98</accession>
<comment type="caution">
    <text evidence="7">The sequence shown here is derived from an EMBL/GenBank/DDBJ whole genome shotgun (WGS) entry which is preliminary data.</text>
</comment>
<dbReference type="GO" id="GO:0009279">
    <property type="term" value="C:cell outer membrane"/>
    <property type="evidence" value="ECO:0007669"/>
    <property type="project" value="UniProtKB-SubCell"/>
</dbReference>
<keyword evidence="5" id="KW-0732">Signal</keyword>
<evidence type="ECO:0000256" key="5">
    <source>
        <dbReference type="SAM" id="SignalP"/>
    </source>
</evidence>